<name>U4KW63_PYROM</name>
<dbReference type="EMBL" id="HF935276">
    <property type="protein sequence ID" value="CCX05913.1"/>
    <property type="molecule type" value="Genomic_DNA"/>
</dbReference>
<proteinExistence type="predicted"/>
<gene>
    <name evidence="1" type="ORF">PCON_05500</name>
</gene>
<dbReference type="AlphaFoldDB" id="U4KW63"/>
<evidence type="ECO:0000313" key="1">
    <source>
        <dbReference type="EMBL" id="CCX05913.1"/>
    </source>
</evidence>
<protein>
    <submittedName>
        <fullName evidence="1">Uncharacterized protein</fullName>
    </submittedName>
</protein>
<evidence type="ECO:0000313" key="2">
    <source>
        <dbReference type="Proteomes" id="UP000018144"/>
    </source>
</evidence>
<dbReference type="Proteomes" id="UP000018144">
    <property type="component" value="Unassembled WGS sequence"/>
</dbReference>
<organism evidence="1 2">
    <name type="scientific">Pyronema omphalodes (strain CBS 100304)</name>
    <name type="common">Pyronema confluens</name>
    <dbReference type="NCBI Taxonomy" id="1076935"/>
    <lineage>
        <taxon>Eukaryota</taxon>
        <taxon>Fungi</taxon>
        <taxon>Dikarya</taxon>
        <taxon>Ascomycota</taxon>
        <taxon>Pezizomycotina</taxon>
        <taxon>Pezizomycetes</taxon>
        <taxon>Pezizales</taxon>
        <taxon>Pyronemataceae</taxon>
        <taxon>Pyronema</taxon>
    </lineage>
</organism>
<reference evidence="1 2" key="1">
    <citation type="journal article" date="2013" name="PLoS Genet.">
        <title>The genome and development-dependent transcriptomes of Pyronema confluens: a window into fungal evolution.</title>
        <authorList>
            <person name="Traeger S."/>
            <person name="Altegoer F."/>
            <person name="Freitag M."/>
            <person name="Gabaldon T."/>
            <person name="Kempken F."/>
            <person name="Kumar A."/>
            <person name="Marcet-Houben M."/>
            <person name="Poggeler S."/>
            <person name="Stajich J.E."/>
            <person name="Nowrousian M."/>
        </authorList>
    </citation>
    <scope>NUCLEOTIDE SEQUENCE [LARGE SCALE GENOMIC DNA]</scope>
    <source>
        <strain evidence="2">CBS 100304</strain>
        <tissue evidence="1">Vegetative mycelium</tissue>
    </source>
</reference>
<keyword evidence="2" id="KW-1185">Reference proteome</keyword>
<accession>U4KW63</accession>
<sequence>MMHVEGVYGQEVATKLSPSLGTKERTPIRNSKPIQYRLSKISRYSRMHTRFLIRMTTAVVKEQAFHLEDMNGMCAQG</sequence>